<dbReference type="GO" id="GO:0008289">
    <property type="term" value="F:lipid binding"/>
    <property type="evidence" value="ECO:0007669"/>
    <property type="project" value="InterPro"/>
</dbReference>
<dbReference type="WBParaSite" id="ACRNAN_scaffold14404.g17035.t1">
    <property type="protein sequence ID" value="ACRNAN_scaffold14404.g17035.t1"/>
    <property type="gene ID" value="ACRNAN_scaffold14404.g17035"/>
</dbReference>
<dbReference type="CDD" id="cd00177">
    <property type="entry name" value="START"/>
    <property type="match status" value="1"/>
</dbReference>
<dbReference type="PROSITE" id="PS50848">
    <property type="entry name" value="START"/>
    <property type="match status" value="1"/>
</dbReference>
<dbReference type="PANTHER" id="PTHR46121">
    <property type="entry name" value="STEROIDOGENIC ACUTE REGULATORY PROTEIN-LIKE"/>
    <property type="match status" value="1"/>
</dbReference>
<dbReference type="GO" id="GO:0099044">
    <property type="term" value="P:vesicle tethering to endoplasmic reticulum"/>
    <property type="evidence" value="ECO:0007669"/>
    <property type="project" value="TreeGrafter"/>
</dbReference>
<dbReference type="PANTHER" id="PTHR46121:SF3">
    <property type="entry name" value="STEROIDOGENIC ACUTE REGULATORY-LIKE PROTEIN 1"/>
    <property type="match status" value="1"/>
</dbReference>
<dbReference type="GO" id="GO:0031902">
    <property type="term" value="C:late endosome membrane"/>
    <property type="evidence" value="ECO:0007669"/>
    <property type="project" value="TreeGrafter"/>
</dbReference>
<evidence type="ECO:0000259" key="1">
    <source>
        <dbReference type="PROSITE" id="PS50848"/>
    </source>
</evidence>
<dbReference type="GO" id="GO:0005765">
    <property type="term" value="C:lysosomal membrane"/>
    <property type="evidence" value="ECO:0007669"/>
    <property type="project" value="TreeGrafter"/>
</dbReference>
<feature type="domain" description="START" evidence="1">
    <location>
        <begin position="1"/>
        <end position="135"/>
    </location>
</feature>
<protein>
    <submittedName>
        <fullName evidence="3">START domain-containing protein</fullName>
    </submittedName>
</protein>
<evidence type="ECO:0000313" key="2">
    <source>
        <dbReference type="Proteomes" id="UP000887540"/>
    </source>
</evidence>
<dbReference type="AlphaFoldDB" id="A0A914CTC7"/>
<reference evidence="3" key="1">
    <citation type="submission" date="2022-11" db="UniProtKB">
        <authorList>
            <consortium name="WormBaseParasite"/>
        </authorList>
    </citation>
    <scope>IDENTIFICATION</scope>
</reference>
<name>A0A914CTC7_9BILA</name>
<dbReference type="InterPro" id="IPR051869">
    <property type="entry name" value="STARD3"/>
</dbReference>
<keyword evidence="2" id="KW-1185">Reference proteome</keyword>
<dbReference type="GO" id="GO:0140284">
    <property type="term" value="C:endoplasmic reticulum-endosome membrane contact site"/>
    <property type="evidence" value="ECO:0007669"/>
    <property type="project" value="TreeGrafter"/>
</dbReference>
<accession>A0A914CTC7</accession>
<dbReference type="InterPro" id="IPR023393">
    <property type="entry name" value="START-like_dom_sf"/>
</dbReference>
<evidence type="ECO:0000313" key="3">
    <source>
        <dbReference type="WBParaSite" id="ACRNAN_scaffold14404.g17035.t1"/>
    </source>
</evidence>
<dbReference type="SUPFAM" id="SSF55961">
    <property type="entry name" value="Bet v1-like"/>
    <property type="match status" value="1"/>
</dbReference>
<dbReference type="GO" id="GO:0005789">
    <property type="term" value="C:endoplasmic reticulum membrane"/>
    <property type="evidence" value="ECO:0007669"/>
    <property type="project" value="TreeGrafter"/>
</dbReference>
<dbReference type="Pfam" id="PF01852">
    <property type="entry name" value="START"/>
    <property type="match status" value="1"/>
</dbReference>
<proteinExistence type="predicted"/>
<organism evidence="2 3">
    <name type="scientific">Acrobeloides nanus</name>
    <dbReference type="NCBI Taxonomy" id="290746"/>
    <lineage>
        <taxon>Eukaryota</taxon>
        <taxon>Metazoa</taxon>
        <taxon>Ecdysozoa</taxon>
        <taxon>Nematoda</taxon>
        <taxon>Chromadorea</taxon>
        <taxon>Rhabditida</taxon>
        <taxon>Tylenchina</taxon>
        <taxon>Cephalobomorpha</taxon>
        <taxon>Cephaloboidea</taxon>
        <taxon>Cephalobidae</taxon>
        <taxon>Acrobeloides</taxon>
    </lineage>
</organism>
<sequence>MPTWNDNVVFSKVAHTLTENVDIVHYANADVMVVKSRDYVVARMKRIIDGNGYLVARSIELSELPETKGHVRGHIHIGAGRMAPHPTKQDTTVIDYIMCIDLKGLIPKSIVNSAMAKMMQKDYEQTKLHYQKRAN</sequence>
<dbReference type="InterPro" id="IPR002913">
    <property type="entry name" value="START_lipid-bd_dom"/>
</dbReference>
<dbReference type="Gene3D" id="3.30.530.20">
    <property type="match status" value="1"/>
</dbReference>
<dbReference type="Proteomes" id="UP000887540">
    <property type="component" value="Unplaced"/>
</dbReference>